<comment type="subcellular location">
    <subcellularLocation>
        <location evidence="1">Cell membrane</location>
        <topology evidence="1">Multi-pass membrane protein</topology>
    </subcellularLocation>
</comment>
<dbReference type="PANTHER" id="PTHR30252">
    <property type="entry name" value="INNER MEMBRANE PEPTIDE TRANSPORTER"/>
    <property type="match status" value="1"/>
</dbReference>
<dbReference type="GO" id="GO:0009267">
    <property type="term" value="P:cellular response to starvation"/>
    <property type="evidence" value="ECO:0007669"/>
    <property type="project" value="InterPro"/>
</dbReference>
<evidence type="ECO:0000256" key="6">
    <source>
        <dbReference type="ARBA" id="ARBA00022989"/>
    </source>
</evidence>
<feature type="transmembrane region" description="Helical" evidence="8">
    <location>
        <begin position="348"/>
        <end position="368"/>
    </location>
</feature>
<feature type="transmembrane region" description="Helical" evidence="8">
    <location>
        <begin position="308"/>
        <end position="328"/>
    </location>
</feature>
<dbReference type="InterPro" id="IPR003706">
    <property type="entry name" value="CstA_N"/>
</dbReference>
<dbReference type="AlphaFoldDB" id="E3T6E1"/>
<feature type="transmembrane region" description="Helical" evidence="8">
    <location>
        <begin position="543"/>
        <end position="566"/>
    </location>
</feature>
<feature type="transmembrane region" description="Helical" evidence="8">
    <location>
        <begin position="207"/>
        <end position="232"/>
    </location>
</feature>
<accession>E3T6E1</accession>
<feature type="transmembrane region" description="Helical" evidence="8">
    <location>
        <begin position="511"/>
        <end position="536"/>
    </location>
</feature>
<feature type="transmembrane region" description="Helical" evidence="8">
    <location>
        <begin position="238"/>
        <end position="259"/>
    </location>
</feature>
<keyword evidence="4" id="KW-1003">Cell membrane</keyword>
<feature type="transmembrane region" description="Helical" evidence="8">
    <location>
        <begin position="271"/>
        <end position="288"/>
    </location>
</feature>
<keyword evidence="7 8" id="KW-0472">Membrane</keyword>
<dbReference type="GO" id="GO:0005886">
    <property type="term" value="C:plasma membrane"/>
    <property type="evidence" value="ECO:0007669"/>
    <property type="project" value="UniProtKB-SubCell"/>
</dbReference>
<evidence type="ECO:0000256" key="8">
    <source>
        <dbReference type="SAM" id="Phobius"/>
    </source>
</evidence>
<dbReference type="InterPro" id="IPR051605">
    <property type="entry name" value="CstA"/>
</dbReference>
<name>E3T6E1_9BACT</name>
<protein>
    <submittedName>
        <fullName evidence="10">Carbon starvation protein CstA</fullName>
    </submittedName>
</protein>
<keyword evidence="5 8" id="KW-0812">Transmembrane</keyword>
<feature type="transmembrane region" description="Helical" evidence="8">
    <location>
        <begin position="441"/>
        <end position="458"/>
    </location>
</feature>
<feature type="transmembrane region" description="Helical" evidence="8">
    <location>
        <begin position="175"/>
        <end position="195"/>
    </location>
</feature>
<reference evidence="10" key="1">
    <citation type="submission" date="2009-12" db="EMBL/GenBank/DDBJ databases">
        <authorList>
            <person name="Kielak A."/>
            <person name="van Veen J.A."/>
            <person name="Kowalchuk G.A."/>
        </authorList>
    </citation>
    <scope>NUCLEOTIDE SEQUENCE</scope>
</reference>
<evidence type="ECO:0000256" key="2">
    <source>
        <dbReference type="ARBA" id="ARBA00007755"/>
    </source>
</evidence>
<dbReference type="PANTHER" id="PTHR30252:SF3">
    <property type="entry name" value="PYRUVATE_PROTON SYMPORTER BTST"/>
    <property type="match status" value="1"/>
</dbReference>
<reference evidence="10" key="2">
    <citation type="journal article" date="2010" name="Appl. Environ. Microbiol.">
        <title>Comparative analysis of acidobacterial genomic fragments from terrestrial and aquatic metagenomic libraries, with emphasis on acidobacteria subdivision 6.</title>
        <authorList>
            <person name="Kielak A.M."/>
            <person name="van Veen J.A."/>
            <person name="Kowalchuk G.A."/>
        </authorList>
    </citation>
    <scope>NUCLEOTIDE SEQUENCE</scope>
</reference>
<evidence type="ECO:0000256" key="1">
    <source>
        <dbReference type="ARBA" id="ARBA00004651"/>
    </source>
</evidence>
<sequence>MHAAPIMILVLCALALGYRYYSAFLATKVAVLDDTRVTPAIRLNDGHNYHPTSKWVLFGHHFAAISGAGPLVGPVLAAQFGYLPGLLWLVIGVVLAGAVQDFLVLAASIRRNGRSLAEIAREEIGRLAGGTAIAAILFIIFVALAGLGLVVVKALGGEQFTRPDGTVLQIAGSSWGTFTIFCTVPIALFVGLYMYRFRKGRVAEASLIGAALVLFVTWLGSFVPGSAIGPWFELSQRQVTFAIMGYGFLASVLPVWVLLCPRDYLSSFLKIGTVAGLVIGVLLVNPQMQMPALTEFASGGGPVIPGKIFPFVFITIMCGAISGFHALVSSGTTPKMISRESHARSIGYGAMLIEGLVGVVALIAAASLTPGDYFAINTDLKAAPRFEQKLTQLGYIPSELPLYEQETGEQLQGRAGGAVSLAVGIAKIFSGVPWFERLVSFWYHFAIMFEALFILTTIDTGTRIARFLLQEVGGKVWPKFGREDWLPGTLVSSLLVVMGWGYFILTGNIDTIWPMFGIANQLLAVVALAVAGTVMVNAGRARYLWVVIFPMAFVTLTTTSAGYELIQRFMVLAHSPQPSDSFKGYLNVALIIIMMACVAIILVEALRRWFGPAAGSPTRAASENAATA</sequence>
<feature type="transmembrane region" description="Helical" evidence="8">
    <location>
        <begin position="485"/>
        <end position="505"/>
    </location>
</feature>
<feature type="transmembrane region" description="Helical" evidence="8">
    <location>
        <begin position="586"/>
        <end position="606"/>
    </location>
</feature>
<dbReference type="Pfam" id="PF02554">
    <property type="entry name" value="CstA"/>
    <property type="match status" value="1"/>
</dbReference>
<organism evidence="10">
    <name type="scientific">uncultured bacterium 246</name>
    <dbReference type="NCBI Taxonomy" id="698384"/>
    <lineage>
        <taxon>Bacteria</taxon>
        <taxon>environmental samples</taxon>
    </lineage>
</organism>
<keyword evidence="6 8" id="KW-1133">Transmembrane helix</keyword>
<evidence type="ECO:0000313" key="10">
    <source>
        <dbReference type="EMBL" id="ADC35885.1"/>
    </source>
</evidence>
<keyword evidence="3" id="KW-0813">Transport</keyword>
<evidence type="ECO:0000256" key="7">
    <source>
        <dbReference type="ARBA" id="ARBA00023136"/>
    </source>
</evidence>
<evidence type="ECO:0000259" key="9">
    <source>
        <dbReference type="Pfam" id="PF02554"/>
    </source>
</evidence>
<evidence type="ECO:0000256" key="3">
    <source>
        <dbReference type="ARBA" id="ARBA00022448"/>
    </source>
</evidence>
<evidence type="ECO:0000256" key="5">
    <source>
        <dbReference type="ARBA" id="ARBA00022692"/>
    </source>
</evidence>
<dbReference type="EMBL" id="GU260703">
    <property type="protein sequence ID" value="ADC35885.1"/>
    <property type="molecule type" value="Genomic_DNA"/>
</dbReference>
<comment type="similarity">
    <text evidence="2">Belongs to the peptide transporter carbon starvation (CstA) (TC 2.A.114) family.</text>
</comment>
<evidence type="ECO:0000256" key="4">
    <source>
        <dbReference type="ARBA" id="ARBA00022475"/>
    </source>
</evidence>
<feature type="transmembrane region" description="Helical" evidence="8">
    <location>
        <begin position="127"/>
        <end position="155"/>
    </location>
</feature>
<feature type="domain" description="CstA N-terminal" evidence="9">
    <location>
        <begin position="4"/>
        <end position="561"/>
    </location>
</feature>
<proteinExistence type="inferred from homology"/>
<feature type="transmembrane region" description="Helical" evidence="8">
    <location>
        <begin position="86"/>
        <end position="106"/>
    </location>
</feature>